<evidence type="ECO:0000313" key="2">
    <source>
        <dbReference type="EMBL" id="KAJ7028928.1"/>
    </source>
</evidence>
<reference evidence="2" key="1">
    <citation type="submission" date="2023-03" db="EMBL/GenBank/DDBJ databases">
        <title>Massive genome expansion in bonnet fungi (Mycena s.s.) driven by repeated elements and novel gene families across ecological guilds.</title>
        <authorList>
            <consortium name="Lawrence Berkeley National Laboratory"/>
            <person name="Harder C.B."/>
            <person name="Miyauchi S."/>
            <person name="Viragh M."/>
            <person name="Kuo A."/>
            <person name="Thoen E."/>
            <person name="Andreopoulos B."/>
            <person name="Lu D."/>
            <person name="Skrede I."/>
            <person name="Drula E."/>
            <person name="Henrissat B."/>
            <person name="Morin E."/>
            <person name="Kohler A."/>
            <person name="Barry K."/>
            <person name="LaButti K."/>
            <person name="Morin E."/>
            <person name="Salamov A."/>
            <person name="Lipzen A."/>
            <person name="Mereny Z."/>
            <person name="Hegedus B."/>
            <person name="Baldrian P."/>
            <person name="Stursova M."/>
            <person name="Weitz H."/>
            <person name="Taylor A."/>
            <person name="Grigoriev I.V."/>
            <person name="Nagy L.G."/>
            <person name="Martin F."/>
            <person name="Kauserud H."/>
        </authorList>
    </citation>
    <scope>NUCLEOTIDE SEQUENCE</scope>
    <source>
        <strain evidence="2">CBHHK200</strain>
    </source>
</reference>
<name>A0AAD6WVI9_9AGAR</name>
<sequence length="217" mass="24979">MHVAAPKDPTDNVLSGDKVRTPESRRASSANRIRPHAQTTREENKETRRNEEKTKHTIPSRRRASKARPRDIKESGRHPRPRVTPEQRKREDEGRWVASWMRTRQAQRKNGGRIFVSFLSSGTGASRADRGKWMGVGKQPNTPPWIRAGTRVMDRITGTVTRTYIRFQLLDFRLNLSSPQSTSVRFLHGRQVSGDTKAHLNFTMQFMMVDLYFLALS</sequence>
<accession>A0AAD6WVI9</accession>
<comment type="caution">
    <text evidence="2">The sequence shown here is derived from an EMBL/GenBank/DDBJ whole genome shotgun (WGS) entry which is preliminary data.</text>
</comment>
<feature type="compositionally biased region" description="Basic and acidic residues" evidence="1">
    <location>
        <begin position="39"/>
        <end position="55"/>
    </location>
</feature>
<gene>
    <name evidence="2" type="ORF">C8F04DRAFT_1188202</name>
</gene>
<proteinExistence type="predicted"/>
<feature type="compositionally biased region" description="Basic and acidic residues" evidence="1">
    <location>
        <begin position="17"/>
        <end position="26"/>
    </location>
</feature>
<feature type="region of interest" description="Disordered" evidence="1">
    <location>
        <begin position="1"/>
        <end position="94"/>
    </location>
</feature>
<feature type="compositionally biased region" description="Basic residues" evidence="1">
    <location>
        <begin position="56"/>
        <end position="67"/>
    </location>
</feature>
<organism evidence="2 3">
    <name type="scientific">Mycena alexandri</name>
    <dbReference type="NCBI Taxonomy" id="1745969"/>
    <lineage>
        <taxon>Eukaryota</taxon>
        <taxon>Fungi</taxon>
        <taxon>Dikarya</taxon>
        <taxon>Basidiomycota</taxon>
        <taxon>Agaricomycotina</taxon>
        <taxon>Agaricomycetes</taxon>
        <taxon>Agaricomycetidae</taxon>
        <taxon>Agaricales</taxon>
        <taxon>Marasmiineae</taxon>
        <taxon>Mycenaceae</taxon>
        <taxon>Mycena</taxon>
    </lineage>
</organism>
<evidence type="ECO:0000313" key="3">
    <source>
        <dbReference type="Proteomes" id="UP001218188"/>
    </source>
</evidence>
<keyword evidence="3" id="KW-1185">Reference proteome</keyword>
<dbReference type="Proteomes" id="UP001218188">
    <property type="component" value="Unassembled WGS sequence"/>
</dbReference>
<dbReference type="AlphaFoldDB" id="A0AAD6WVI9"/>
<feature type="compositionally biased region" description="Basic and acidic residues" evidence="1">
    <location>
        <begin position="68"/>
        <end position="94"/>
    </location>
</feature>
<protein>
    <submittedName>
        <fullName evidence="2">Uncharacterized protein</fullName>
    </submittedName>
</protein>
<dbReference type="EMBL" id="JARJCM010000107">
    <property type="protein sequence ID" value="KAJ7028928.1"/>
    <property type="molecule type" value="Genomic_DNA"/>
</dbReference>
<evidence type="ECO:0000256" key="1">
    <source>
        <dbReference type="SAM" id="MobiDB-lite"/>
    </source>
</evidence>